<dbReference type="STRING" id="7868.ENSCMIP00000019109"/>
<dbReference type="EMBL" id="FJ475109">
    <property type="protein sequence ID" value="ACQ73167.1"/>
    <property type="molecule type" value="mRNA"/>
</dbReference>
<feature type="signal peptide" evidence="5">
    <location>
        <begin position="1"/>
        <end position="20"/>
    </location>
</feature>
<reference evidence="6" key="3">
    <citation type="journal article" date="2009" name="PLoS ONE">
        <title>Discovery of a novel prolactin in non-mammalian vertebrates: evolutionary perspectives and its involvement in teleost retina development.</title>
        <authorList>
            <person name="Huang X."/>
            <person name="Hui M.N."/>
            <person name="Liu Y."/>
            <person name="Yuen D.S."/>
            <person name="Zhang Y."/>
            <person name="Chan W.Y."/>
            <person name="Lin H.R."/>
            <person name="Cheng S.H."/>
            <person name="Cheng C.H."/>
        </authorList>
    </citation>
    <scope>NUCLEOTIDE SEQUENCE</scope>
</reference>
<evidence type="ECO:0000256" key="4">
    <source>
        <dbReference type="RuleBase" id="RU003618"/>
    </source>
</evidence>
<dbReference type="KEGG" id="cmk:103176856"/>
<dbReference type="OrthoDB" id="9946219at2759"/>
<dbReference type="InterPro" id="IPR009079">
    <property type="entry name" value="4_helix_cytokine-like_core"/>
</dbReference>
<comment type="similarity">
    <text evidence="2 4">Belongs to the somatotropin/prolactin family.</text>
</comment>
<dbReference type="SMR" id="C6G3Y0"/>
<dbReference type="Ensembl" id="ENSCMIT00000019471.1">
    <property type="protein sequence ID" value="ENSCMIP00000019109.1"/>
    <property type="gene ID" value="ENSCMIG00000008952.1"/>
</dbReference>
<dbReference type="InterPro" id="IPR018116">
    <property type="entry name" value="Somatotropin_CS"/>
</dbReference>
<dbReference type="SUPFAM" id="SSF47266">
    <property type="entry name" value="4-helical cytokines"/>
    <property type="match status" value="1"/>
</dbReference>
<sequence length="211" mass="24563">MSKCCTLILFLISLGGRLDTMNSLQTSSLVTVPDLFDRVIQHSRRMHALSSELFTEFEKYLLPSINHLDRSPHRCHTARILTPNGKENAQRTPREELTEVILRLLFAWREPLMHFHQNLHHSKDYSSASHRKAKQMSEMVHELNHGVEILTEKIQLLGEVSNSLRGLWVRDHQGSRAMSDYQLLHCFRRDSNKVQNYLKILKCRVLPEPSC</sequence>
<dbReference type="GO" id="GO:0005179">
    <property type="term" value="F:hormone activity"/>
    <property type="evidence" value="ECO:0007669"/>
    <property type="project" value="UniProtKB-KW"/>
</dbReference>
<evidence type="ECO:0000256" key="5">
    <source>
        <dbReference type="SAM" id="SignalP"/>
    </source>
</evidence>
<evidence type="ECO:0000313" key="7">
    <source>
        <dbReference type="Ensembl" id="ENSCMIP00000019109.1"/>
    </source>
</evidence>
<dbReference type="PROSITE" id="PS00338">
    <property type="entry name" value="SOMATOTROPIN_2"/>
    <property type="match status" value="1"/>
</dbReference>
<dbReference type="CDD" id="cd10287">
    <property type="entry name" value="prolactin_2"/>
    <property type="match status" value="1"/>
</dbReference>
<dbReference type="RefSeq" id="NP_001279575.1">
    <property type="nucleotide sequence ID" value="NM_001292646.1"/>
</dbReference>
<accession>C6G3Y0</accession>
<evidence type="ECO:0000256" key="2">
    <source>
        <dbReference type="ARBA" id="ARBA00008474"/>
    </source>
</evidence>
<evidence type="ECO:0000256" key="1">
    <source>
        <dbReference type="ARBA" id="ARBA00004613"/>
    </source>
</evidence>
<dbReference type="Gene3D" id="1.20.1250.10">
    <property type="match status" value="1"/>
</dbReference>
<dbReference type="InterPro" id="IPR001400">
    <property type="entry name" value="Somatotropin/Prolactin"/>
</dbReference>
<reference evidence="8" key="2">
    <citation type="journal article" date="2007" name="PLoS Biol.">
        <title>Survey sequencing and comparative analysis of the elephant shark (Callorhinchus milii) genome.</title>
        <authorList>
            <person name="Venkatesh B."/>
            <person name="Kirkness E.F."/>
            <person name="Loh Y.H."/>
            <person name="Halpern A.L."/>
            <person name="Lee A.P."/>
            <person name="Johnson J."/>
            <person name="Dandona N."/>
            <person name="Viswanathan L.D."/>
            <person name="Tay A."/>
            <person name="Venter J.C."/>
            <person name="Strausberg R.L."/>
            <person name="Brenner S."/>
        </authorList>
    </citation>
    <scope>NUCLEOTIDE SEQUENCE [LARGE SCALE GENOMIC DNA]</scope>
</reference>
<gene>
    <name evidence="7" type="primary">prl</name>
</gene>
<dbReference type="Pfam" id="PF00103">
    <property type="entry name" value="Hormone_1"/>
    <property type="match status" value="1"/>
</dbReference>
<dbReference type="PROSITE" id="PS00266">
    <property type="entry name" value="SOMATOTROPIN_1"/>
    <property type="match status" value="1"/>
</dbReference>
<comment type="subcellular location">
    <subcellularLocation>
        <location evidence="1 4">Secreted</location>
    </subcellularLocation>
</comment>
<dbReference type="GO" id="GO:0046427">
    <property type="term" value="P:positive regulation of receptor signaling pathway via JAK-STAT"/>
    <property type="evidence" value="ECO:0007669"/>
    <property type="project" value="TreeGrafter"/>
</dbReference>
<dbReference type="AlphaFoldDB" id="C6G3Y0"/>
<dbReference type="GeneTree" id="ENSGT00950000182818"/>
<dbReference type="PANTHER" id="PTHR11417:SF33">
    <property type="entry name" value="PROLACTIN LIKE"/>
    <property type="match status" value="1"/>
</dbReference>
<feature type="chain" id="PRO_5044729394" evidence="5">
    <location>
        <begin position="21"/>
        <end position="211"/>
    </location>
</feature>
<dbReference type="PANTHER" id="PTHR11417">
    <property type="entry name" value="SOMATOTROPIN,PROLACTIN"/>
    <property type="match status" value="1"/>
</dbReference>
<dbReference type="GO" id="GO:0005615">
    <property type="term" value="C:extracellular space"/>
    <property type="evidence" value="ECO:0007669"/>
    <property type="project" value="TreeGrafter"/>
</dbReference>
<keyword evidence="4" id="KW-0372">Hormone</keyword>
<dbReference type="PRINTS" id="PR00836">
    <property type="entry name" value="SOMATOTROPIN"/>
</dbReference>
<protein>
    <submittedName>
        <fullName evidence="6 7">Prolactin</fullName>
    </submittedName>
</protein>
<dbReference type="GeneID" id="103176856"/>
<dbReference type="Proteomes" id="UP000314986">
    <property type="component" value="Unassembled WGS sequence"/>
</dbReference>
<dbReference type="CTD" id="5617"/>
<evidence type="ECO:0000256" key="3">
    <source>
        <dbReference type="ARBA" id="ARBA00022525"/>
    </source>
</evidence>
<dbReference type="OMA" id="WREPLWH"/>
<evidence type="ECO:0000313" key="6">
    <source>
        <dbReference type="EMBL" id="ACQ73167.1"/>
    </source>
</evidence>
<keyword evidence="8" id="KW-1185">Reference proteome</keyword>
<keyword evidence="5" id="KW-0732">Signal</keyword>
<reference evidence="7" key="5">
    <citation type="submission" date="2025-05" db="UniProtKB">
        <authorList>
            <consortium name="Ensembl"/>
        </authorList>
    </citation>
    <scope>IDENTIFICATION</scope>
</reference>
<proteinExistence type="evidence at transcript level"/>
<keyword evidence="3" id="KW-0964">Secreted</keyword>
<reference evidence="8" key="4">
    <citation type="journal article" date="2014" name="Nature">
        <title>Elephant shark genome provides unique insights into gnathostome evolution.</title>
        <authorList>
            <consortium name="International Elephant Shark Genome Sequencing Consortium"/>
            <person name="Venkatesh B."/>
            <person name="Lee A.P."/>
            <person name="Ravi V."/>
            <person name="Maurya A.K."/>
            <person name="Lian M.M."/>
            <person name="Swann J.B."/>
            <person name="Ohta Y."/>
            <person name="Flajnik M.F."/>
            <person name="Sutoh Y."/>
            <person name="Kasahara M."/>
            <person name="Hoon S."/>
            <person name="Gangu V."/>
            <person name="Roy S.W."/>
            <person name="Irimia M."/>
            <person name="Korzh V."/>
            <person name="Kondrychyn I."/>
            <person name="Lim Z.W."/>
            <person name="Tay B.H."/>
            <person name="Tohari S."/>
            <person name="Kong K.W."/>
            <person name="Ho S."/>
            <person name="Lorente-Galdos B."/>
            <person name="Quilez J."/>
            <person name="Marques-Bonet T."/>
            <person name="Raney B.J."/>
            <person name="Ingham P.W."/>
            <person name="Tay A."/>
            <person name="Hillier L.W."/>
            <person name="Minx P."/>
            <person name="Boehm T."/>
            <person name="Wilson R.K."/>
            <person name="Brenner S."/>
            <person name="Warren W.C."/>
        </authorList>
    </citation>
    <scope>NUCLEOTIDE SEQUENCE [LARGE SCALE GENOMIC DNA]</scope>
</reference>
<evidence type="ECO:0000313" key="8">
    <source>
        <dbReference type="Proteomes" id="UP000314986"/>
    </source>
</evidence>
<dbReference type="GO" id="GO:0031667">
    <property type="term" value="P:response to nutrient levels"/>
    <property type="evidence" value="ECO:0007669"/>
    <property type="project" value="TreeGrafter"/>
</dbReference>
<reference evidence="8" key="1">
    <citation type="journal article" date="2006" name="Science">
        <title>Ancient noncoding elements conserved in the human genome.</title>
        <authorList>
            <person name="Venkatesh B."/>
            <person name="Kirkness E.F."/>
            <person name="Loh Y.H."/>
            <person name="Halpern A.L."/>
            <person name="Lee A.P."/>
            <person name="Johnson J."/>
            <person name="Dandona N."/>
            <person name="Viswanathan L.D."/>
            <person name="Tay A."/>
            <person name="Venter J.C."/>
            <person name="Strausberg R.L."/>
            <person name="Brenner S."/>
        </authorList>
    </citation>
    <scope>NUCLEOTIDE SEQUENCE [LARGE SCALE GENOMIC DNA]</scope>
</reference>
<organism evidence="6">
    <name type="scientific">Callorhinchus milii</name>
    <name type="common">Ghost shark</name>
    <dbReference type="NCBI Taxonomy" id="7868"/>
    <lineage>
        <taxon>Eukaryota</taxon>
        <taxon>Metazoa</taxon>
        <taxon>Chordata</taxon>
        <taxon>Craniata</taxon>
        <taxon>Vertebrata</taxon>
        <taxon>Chondrichthyes</taxon>
        <taxon>Holocephali</taxon>
        <taxon>Chimaeriformes</taxon>
        <taxon>Callorhinchidae</taxon>
        <taxon>Callorhinchus</taxon>
    </lineage>
</organism>
<name>C6G3Y0_CALMI</name>